<protein>
    <recommendedName>
        <fullName evidence="4">DUF2007 domain-containing protein</fullName>
    </recommendedName>
</protein>
<evidence type="ECO:0008006" key="4">
    <source>
        <dbReference type="Google" id="ProtNLM"/>
    </source>
</evidence>
<dbReference type="AlphaFoldDB" id="A0A9D1DS67"/>
<sequence>MLGFWNSQSVWIGADMRRMNEIRDLLDAAKIRHRVKTRSHMSQWSGRGTTRGSLGSIGNPVEQMYSYEIFVHRQDAEQARHLIG</sequence>
<comment type="caution">
    <text evidence="2">The sequence shown here is derived from an EMBL/GenBank/DDBJ whole genome shotgun (WGS) entry which is preliminary data.</text>
</comment>
<feature type="compositionally biased region" description="Low complexity" evidence="1">
    <location>
        <begin position="45"/>
        <end position="57"/>
    </location>
</feature>
<name>A0A9D1DS67_9FIRM</name>
<reference evidence="2" key="1">
    <citation type="submission" date="2020-10" db="EMBL/GenBank/DDBJ databases">
        <authorList>
            <person name="Gilroy R."/>
        </authorList>
    </citation>
    <scope>NUCLEOTIDE SEQUENCE</scope>
    <source>
        <strain evidence="2">ChiSjej1B19-7085</strain>
    </source>
</reference>
<accession>A0A9D1DS67</accession>
<organism evidence="2 3">
    <name type="scientific">Candidatus Gallacutalibacter pullicola</name>
    <dbReference type="NCBI Taxonomy" id="2840830"/>
    <lineage>
        <taxon>Bacteria</taxon>
        <taxon>Bacillati</taxon>
        <taxon>Bacillota</taxon>
        <taxon>Clostridia</taxon>
        <taxon>Eubacteriales</taxon>
        <taxon>Candidatus Gallacutalibacter</taxon>
    </lineage>
</organism>
<feature type="region of interest" description="Disordered" evidence="1">
    <location>
        <begin position="38"/>
        <end position="57"/>
    </location>
</feature>
<reference evidence="2" key="2">
    <citation type="journal article" date="2021" name="PeerJ">
        <title>Extensive microbial diversity within the chicken gut microbiome revealed by metagenomics and culture.</title>
        <authorList>
            <person name="Gilroy R."/>
            <person name="Ravi A."/>
            <person name="Getino M."/>
            <person name="Pursley I."/>
            <person name="Horton D.L."/>
            <person name="Alikhan N.F."/>
            <person name="Baker D."/>
            <person name="Gharbi K."/>
            <person name="Hall N."/>
            <person name="Watson M."/>
            <person name="Adriaenssens E.M."/>
            <person name="Foster-Nyarko E."/>
            <person name="Jarju S."/>
            <person name="Secka A."/>
            <person name="Antonio M."/>
            <person name="Oren A."/>
            <person name="Chaudhuri R.R."/>
            <person name="La Ragione R."/>
            <person name="Hildebrand F."/>
            <person name="Pallen M.J."/>
        </authorList>
    </citation>
    <scope>NUCLEOTIDE SEQUENCE</scope>
    <source>
        <strain evidence="2">ChiSjej1B19-7085</strain>
    </source>
</reference>
<evidence type="ECO:0000256" key="1">
    <source>
        <dbReference type="SAM" id="MobiDB-lite"/>
    </source>
</evidence>
<proteinExistence type="predicted"/>
<gene>
    <name evidence="2" type="ORF">IAA54_09840</name>
</gene>
<dbReference type="Proteomes" id="UP000886785">
    <property type="component" value="Unassembled WGS sequence"/>
</dbReference>
<evidence type="ECO:0000313" key="2">
    <source>
        <dbReference type="EMBL" id="HIR57958.1"/>
    </source>
</evidence>
<dbReference type="EMBL" id="DVHF01000120">
    <property type="protein sequence ID" value="HIR57958.1"/>
    <property type="molecule type" value="Genomic_DNA"/>
</dbReference>
<evidence type="ECO:0000313" key="3">
    <source>
        <dbReference type="Proteomes" id="UP000886785"/>
    </source>
</evidence>